<evidence type="ECO:0000256" key="1">
    <source>
        <dbReference type="ARBA" id="ARBA00001917"/>
    </source>
</evidence>
<sequence length="662" mass="72918">MNDYKVLFEPKKIGPIQVKNRLVMAPMGIEYMGNNDGSISQRIIDYYMERLRHGIGILICSVFKVENEIEALEECTPVMRETSMGLVSELCEAAHTFGARIFVQLTAGYGRVTPPSILRKQCVSSSATPNFWDPSVICRPMTVGEIGEIVTAIGRTARQLANAGVDGIELHGHEGYIFDQFTSSIWNKREDQYGGSLENRLRFPIECLQEMRREVGNQMAMVYRFGLKHFLKNFNSAALPGETFKEAGRDIEEGIEMAKMFEQAGFDALHVDAGCYESHYWPHPPIYQKHGCMADMPALAKKAVKIPVIGVGRLDKPEVAAQVIKEDKMDFVAIGRGLLAEPHWPEKVRQGRVHDIRPCIGCYDGCFEAYSKHRAISCALNPASGRERTHRLEPAVTPLNVMIVGGGVGGMEAARVASLRGHRVTLYDQNSSLGGLVQQAAVPEFKSDLRRLLSWYERQLDTPDISVNLNTRIGLEEIRAQSPDVVVVATGAKAAMINMPGTDHQSVVTGVDLLKDPSLAGQKSVIIGGGLVGCEIAIWLAAQGKECVIVEMCPSLMSGGIKIPIQVRMMTIDLLKKHGIMAFTDSKVQKILDGKVEIEDGSGLTTELETDTVVMAAGMVANSKLADDIENEFSRVYRIGDCRAPRNVMGAVWDAYEIARFI</sequence>
<dbReference type="RefSeq" id="WP_092223778.1">
    <property type="nucleotide sequence ID" value="NZ_FNJI01000019.1"/>
</dbReference>
<keyword evidence="8" id="KW-0408">Iron</keyword>
<dbReference type="AlphaFoldDB" id="A0A1H0SM58"/>
<accession>A0A1H0SM58</accession>
<proteinExistence type="inferred from homology"/>
<evidence type="ECO:0000256" key="5">
    <source>
        <dbReference type="ARBA" id="ARBA00022643"/>
    </source>
</evidence>
<protein>
    <submittedName>
        <fullName evidence="12">2-enoate reductase</fullName>
    </submittedName>
</protein>
<dbReference type="Pfam" id="PF07992">
    <property type="entry name" value="Pyr_redox_2"/>
    <property type="match status" value="1"/>
</dbReference>
<dbReference type="Gene3D" id="3.50.50.60">
    <property type="entry name" value="FAD/NAD(P)-binding domain"/>
    <property type="match status" value="1"/>
</dbReference>
<reference evidence="12 13" key="1">
    <citation type="submission" date="2016-10" db="EMBL/GenBank/DDBJ databases">
        <authorList>
            <person name="de Groot N.N."/>
        </authorList>
    </citation>
    <scope>NUCLEOTIDE SEQUENCE [LARGE SCALE GENOMIC DNA]</scope>
    <source>
        <strain evidence="12 13">DSM 12130</strain>
    </source>
</reference>
<evidence type="ECO:0000256" key="9">
    <source>
        <dbReference type="ARBA" id="ARBA00023014"/>
    </source>
</evidence>
<feature type="domain" description="FAD/NAD(P)-binding" evidence="11">
    <location>
        <begin position="400"/>
        <end position="632"/>
    </location>
</feature>
<evidence type="ECO:0000313" key="12">
    <source>
        <dbReference type="EMBL" id="SDP42639.1"/>
    </source>
</evidence>
<keyword evidence="6" id="KW-0479">Metal-binding</keyword>
<dbReference type="Gene3D" id="3.40.50.720">
    <property type="entry name" value="NAD(P)-binding Rossmann-like Domain"/>
    <property type="match status" value="1"/>
</dbReference>
<evidence type="ECO:0000256" key="6">
    <source>
        <dbReference type="ARBA" id="ARBA00022723"/>
    </source>
</evidence>
<dbReference type="InterPro" id="IPR023753">
    <property type="entry name" value="FAD/NAD-binding_dom"/>
</dbReference>
<evidence type="ECO:0000256" key="2">
    <source>
        <dbReference type="ARBA" id="ARBA00001966"/>
    </source>
</evidence>
<evidence type="ECO:0000313" key="13">
    <source>
        <dbReference type="Proteomes" id="UP000199073"/>
    </source>
</evidence>
<dbReference type="Proteomes" id="UP000199073">
    <property type="component" value="Unassembled WGS sequence"/>
</dbReference>
<keyword evidence="4" id="KW-0285">Flavoprotein</keyword>
<dbReference type="EMBL" id="FNJI01000019">
    <property type="protein sequence ID" value="SDP42639.1"/>
    <property type="molecule type" value="Genomic_DNA"/>
</dbReference>
<comment type="cofactor">
    <cofactor evidence="1">
        <name>FMN</name>
        <dbReference type="ChEBI" id="CHEBI:58210"/>
    </cofactor>
</comment>
<dbReference type="PRINTS" id="PR00368">
    <property type="entry name" value="FADPNR"/>
</dbReference>
<name>A0A1H0SM58_9BACT</name>
<dbReference type="InterPro" id="IPR013785">
    <property type="entry name" value="Aldolase_TIM"/>
</dbReference>
<organism evidence="12 13">
    <name type="scientific">Desulforhopalus singaporensis</name>
    <dbReference type="NCBI Taxonomy" id="91360"/>
    <lineage>
        <taxon>Bacteria</taxon>
        <taxon>Pseudomonadati</taxon>
        <taxon>Thermodesulfobacteriota</taxon>
        <taxon>Desulfobulbia</taxon>
        <taxon>Desulfobulbales</taxon>
        <taxon>Desulfocapsaceae</taxon>
        <taxon>Desulforhopalus</taxon>
    </lineage>
</organism>
<dbReference type="Gene3D" id="3.20.20.70">
    <property type="entry name" value="Aldolase class I"/>
    <property type="match status" value="1"/>
</dbReference>
<dbReference type="GO" id="GO:0016491">
    <property type="term" value="F:oxidoreductase activity"/>
    <property type="evidence" value="ECO:0007669"/>
    <property type="project" value="UniProtKB-KW"/>
</dbReference>
<keyword evidence="9" id="KW-0411">Iron-sulfur</keyword>
<evidence type="ECO:0000259" key="11">
    <source>
        <dbReference type="Pfam" id="PF07992"/>
    </source>
</evidence>
<dbReference type="GO" id="GO:0051536">
    <property type="term" value="F:iron-sulfur cluster binding"/>
    <property type="evidence" value="ECO:0007669"/>
    <property type="project" value="UniProtKB-KW"/>
</dbReference>
<dbReference type="PANTHER" id="PTHR42917:SF2">
    <property type="entry name" value="2,4-DIENOYL-COA REDUCTASE [(2E)-ENOYL-COA-PRODUCING]"/>
    <property type="match status" value="1"/>
</dbReference>
<evidence type="ECO:0000259" key="10">
    <source>
        <dbReference type="Pfam" id="PF00724"/>
    </source>
</evidence>
<dbReference type="PANTHER" id="PTHR42917">
    <property type="entry name" value="2,4-DIENOYL-COA REDUCTASE"/>
    <property type="match status" value="1"/>
</dbReference>
<keyword evidence="5" id="KW-0288">FMN</keyword>
<dbReference type="InterPro" id="IPR001155">
    <property type="entry name" value="OxRdtase_FMN_N"/>
</dbReference>
<dbReference type="GO" id="GO:0010181">
    <property type="term" value="F:FMN binding"/>
    <property type="evidence" value="ECO:0007669"/>
    <property type="project" value="InterPro"/>
</dbReference>
<evidence type="ECO:0000256" key="4">
    <source>
        <dbReference type="ARBA" id="ARBA00022630"/>
    </source>
</evidence>
<gene>
    <name evidence="12" type="ORF">SAMN05660330_02745</name>
</gene>
<comment type="cofactor">
    <cofactor evidence="2">
        <name>[4Fe-4S] cluster</name>
        <dbReference type="ChEBI" id="CHEBI:49883"/>
    </cofactor>
</comment>
<dbReference type="Pfam" id="PF00724">
    <property type="entry name" value="Oxidored_FMN"/>
    <property type="match status" value="1"/>
</dbReference>
<dbReference type="SUPFAM" id="SSF51905">
    <property type="entry name" value="FAD/NAD(P)-binding domain"/>
    <property type="match status" value="1"/>
</dbReference>
<evidence type="ECO:0000256" key="3">
    <source>
        <dbReference type="ARBA" id="ARBA00011048"/>
    </source>
</evidence>
<keyword evidence="7" id="KW-0560">Oxidoreductase</keyword>
<dbReference type="SUPFAM" id="SSF51395">
    <property type="entry name" value="FMN-linked oxidoreductases"/>
    <property type="match status" value="1"/>
</dbReference>
<dbReference type="InterPro" id="IPR036188">
    <property type="entry name" value="FAD/NAD-bd_sf"/>
</dbReference>
<dbReference type="InterPro" id="IPR051793">
    <property type="entry name" value="NADH:flavin_oxidoreductase"/>
</dbReference>
<feature type="domain" description="NADH:flavin oxidoreductase/NADH oxidase N-terminal" evidence="10">
    <location>
        <begin position="7"/>
        <end position="353"/>
    </location>
</feature>
<dbReference type="GO" id="GO:0046872">
    <property type="term" value="F:metal ion binding"/>
    <property type="evidence" value="ECO:0007669"/>
    <property type="project" value="UniProtKB-KW"/>
</dbReference>
<evidence type="ECO:0000256" key="8">
    <source>
        <dbReference type="ARBA" id="ARBA00023004"/>
    </source>
</evidence>
<dbReference type="OrthoDB" id="9784632at2"/>
<evidence type="ECO:0000256" key="7">
    <source>
        <dbReference type="ARBA" id="ARBA00023002"/>
    </source>
</evidence>
<comment type="similarity">
    <text evidence="3">In the N-terminal section; belongs to the NADH:flavin oxidoreductase/NADH oxidase family.</text>
</comment>
<dbReference type="STRING" id="91360.SAMN05660330_02745"/>
<keyword evidence="13" id="KW-1185">Reference proteome</keyword>